<dbReference type="OrthoDB" id="1924069at2759"/>
<dbReference type="STRING" id="78915.A0A4P9XN00"/>
<feature type="non-terminal residue" evidence="2">
    <location>
        <position position="102"/>
    </location>
</feature>
<dbReference type="InterPro" id="IPR036480">
    <property type="entry name" value="CarbP_synth_ssu_N_sf"/>
</dbReference>
<organism evidence="2 3">
    <name type="scientific">Thamnocephalis sphaerospora</name>
    <dbReference type="NCBI Taxonomy" id="78915"/>
    <lineage>
        <taxon>Eukaryota</taxon>
        <taxon>Fungi</taxon>
        <taxon>Fungi incertae sedis</taxon>
        <taxon>Zoopagomycota</taxon>
        <taxon>Zoopagomycotina</taxon>
        <taxon>Zoopagomycetes</taxon>
        <taxon>Zoopagales</taxon>
        <taxon>Sigmoideomycetaceae</taxon>
        <taxon>Thamnocephalis</taxon>
    </lineage>
</organism>
<dbReference type="Proteomes" id="UP000271241">
    <property type="component" value="Unassembled WGS sequence"/>
</dbReference>
<protein>
    <submittedName>
        <fullName evidence="2">Carbamoyl-phosphate synthase</fullName>
    </submittedName>
</protein>
<dbReference type="AlphaFoldDB" id="A0A4P9XN00"/>
<evidence type="ECO:0000313" key="3">
    <source>
        <dbReference type="Proteomes" id="UP000271241"/>
    </source>
</evidence>
<dbReference type="SUPFAM" id="SSF52021">
    <property type="entry name" value="Carbamoyl phosphate synthetase, small subunit N-terminal domain"/>
    <property type="match status" value="1"/>
</dbReference>
<dbReference type="SMART" id="SM01097">
    <property type="entry name" value="CPSase_sm_chain"/>
    <property type="match status" value="1"/>
</dbReference>
<dbReference type="InterPro" id="IPR002474">
    <property type="entry name" value="CarbamoylP_synth_ssu_N"/>
</dbReference>
<sequence length="102" mass="10897">ETEASTIATLLLQDGTSHQGYSFGAEGQSVAGELVFQTGMVGYPESLTDPSYRSQILILTFPLIGNYGVPSTEDVDALLNLPRHLESANIHVAALIVGQYDD</sequence>
<reference evidence="3" key="1">
    <citation type="journal article" date="2018" name="Nat. Microbiol.">
        <title>Leveraging single-cell genomics to expand the fungal tree of life.</title>
        <authorList>
            <person name="Ahrendt S.R."/>
            <person name="Quandt C.A."/>
            <person name="Ciobanu D."/>
            <person name="Clum A."/>
            <person name="Salamov A."/>
            <person name="Andreopoulos B."/>
            <person name="Cheng J.F."/>
            <person name="Woyke T."/>
            <person name="Pelin A."/>
            <person name="Henrissat B."/>
            <person name="Reynolds N.K."/>
            <person name="Benny G.L."/>
            <person name="Smith M.E."/>
            <person name="James T.Y."/>
            <person name="Grigoriev I.V."/>
        </authorList>
    </citation>
    <scope>NUCLEOTIDE SEQUENCE [LARGE SCALE GENOMIC DNA]</scope>
    <source>
        <strain evidence="3">RSA 1356</strain>
    </source>
</reference>
<name>A0A4P9XN00_9FUNG</name>
<dbReference type="Pfam" id="PF00988">
    <property type="entry name" value="CPSase_sm_chain"/>
    <property type="match status" value="1"/>
</dbReference>
<dbReference type="EMBL" id="KZ992741">
    <property type="protein sequence ID" value="RKP07285.1"/>
    <property type="molecule type" value="Genomic_DNA"/>
</dbReference>
<feature type="domain" description="Carbamoyl-phosphate synthase small subunit N-terminal" evidence="1">
    <location>
        <begin position="6"/>
        <end position="101"/>
    </location>
</feature>
<evidence type="ECO:0000313" key="2">
    <source>
        <dbReference type="EMBL" id="RKP07285.1"/>
    </source>
</evidence>
<dbReference type="Gene3D" id="3.50.30.20">
    <property type="entry name" value="Carbamoyl-phosphate synthase small subunit, N-terminal domain"/>
    <property type="match status" value="1"/>
</dbReference>
<keyword evidence="3" id="KW-1185">Reference proteome</keyword>
<feature type="non-terminal residue" evidence="2">
    <location>
        <position position="1"/>
    </location>
</feature>
<evidence type="ECO:0000259" key="1">
    <source>
        <dbReference type="SMART" id="SM01097"/>
    </source>
</evidence>
<accession>A0A4P9XN00</accession>
<proteinExistence type="predicted"/>
<gene>
    <name evidence="2" type="ORF">THASP1DRAFT_5921</name>
</gene>